<dbReference type="InterPro" id="IPR010178">
    <property type="entry name" value="Lit"/>
</dbReference>
<keyword evidence="1" id="KW-1133">Transmembrane helix</keyword>
<keyword evidence="3" id="KW-1185">Reference proteome</keyword>
<organism evidence="2 3">
    <name type="scientific">Turicibacter faecis</name>
    <dbReference type="NCBI Taxonomy" id="2963365"/>
    <lineage>
        <taxon>Bacteria</taxon>
        <taxon>Bacillati</taxon>
        <taxon>Bacillota</taxon>
        <taxon>Erysipelotrichia</taxon>
        <taxon>Erysipelotrichales</taxon>
        <taxon>Turicibacteraceae</taxon>
        <taxon>Turicibacter</taxon>
    </lineage>
</organism>
<protein>
    <submittedName>
        <fullName evidence="2">Membrane protein</fullName>
    </submittedName>
</protein>
<name>A0ABN6Z8B6_9FIRM</name>
<feature type="transmembrane region" description="Helical" evidence="1">
    <location>
        <begin position="99"/>
        <end position="119"/>
    </location>
</feature>
<gene>
    <name evidence="2" type="ORF">T23_01550</name>
</gene>
<evidence type="ECO:0000256" key="1">
    <source>
        <dbReference type="SAM" id="Phobius"/>
    </source>
</evidence>
<feature type="transmembrane region" description="Helical" evidence="1">
    <location>
        <begin position="139"/>
        <end position="162"/>
    </location>
</feature>
<dbReference type="RefSeq" id="WP_161830993.1">
    <property type="nucleotide sequence ID" value="NZ_AP028127.1"/>
</dbReference>
<proteinExistence type="predicted"/>
<feature type="transmembrane region" description="Helical" evidence="1">
    <location>
        <begin position="12"/>
        <end position="33"/>
    </location>
</feature>
<feature type="transmembrane region" description="Helical" evidence="1">
    <location>
        <begin position="189"/>
        <end position="212"/>
    </location>
</feature>
<sequence>MLKRKSIKEVVVEGVGAIWFFLALVSTVVLIVLNCTPIYRYVINRYQLTTITGLSEEKLMLNYKSMISYLQSPSRGMLQLPDFSMSEAGMIHFAEVKHIFLVLYVIVLLFILAFGVFLVTRHHHKDKCILSTFNRGANLTFLTFGILIFFITINFSGTFTVFHKLFFNNNYWMFDYRTDPVILALPEQLFMIISIIIIMSLFAICGYIKYVYYKGKKSLAAR</sequence>
<reference evidence="2" key="1">
    <citation type="journal article" date="2024" name="Int. J. Syst. Evol. Microbiol.">
        <title>Turicibacter faecis sp. nov., isolated from faeces of heart failure mouse model.</title>
        <authorList>
            <person name="Imamura Y."/>
            <person name="Motooka D."/>
            <person name="Nakajima Y."/>
            <person name="Ito S."/>
            <person name="Kitakaze M."/>
            <person name="Iida T."/>
            <person name="Nakamura S."/>
        </authorList>
    </citation>
    <scope>NUCLEOTIDE SEQUENCE</scope>
    <source>
        <strain evidence="2">TC023</strain>
    </source>
</reference>
<evidence type="ECO:0000313" key="3">
    <source>
        <dbReference type="Proteomes" id="UP001432099"/>
    </source>
</evidence>
<dbReference type="Pfam" id="PF07314">
    <property type="entry name" value="Lit"/>
    <property type="match status" value="1"/>
</dbReference>
<evidence type="ECO:0000313" key="2">
    <source>
        <dbReference type="EMBL" id="BEH90053.1"/>
    </source>
</evidence>
<keyword evidence="1" id="KW-0472">Membrane</keyword>
<accession>A0ABN6Z8B6</accession>
<dbReference type="Proteomes" id="UP001432099">
    <property type="component" value="Chromosome"/>
</dbReference>
<keyword evidence="1" id="KW-0812">Transmembrane</keyword>
<dbReference type="NCBIfam" id="TIGR01906">
    <property type="entry name" value="integ_TIGR01906"/>
    <property type="match status" value="1"/>
</dbReference>
<dbReference type="EMBL" id="AP028127">
    <property type="protein sequence ID" value="BEH90053.1"/>
    <property type="molecule type" value="Genomic_DNA"/>
</dbReference>